<dbReference type="NCBIfam" id="NF004044">
    <property type="entry name" value="PRK05561.1"/>
    <property type="match status" value="1"/>
</dbReference>
<dbReference type="PANTHER" id="PTHR43493:SF5">
    <property type="entry name" value="DNA GYRASE SUBUNIT A, CHLOROPLASTIC_MITOCHONDRIAL"/>
    <property type="match status" value="1"/>
</dbReference>
<dbReference type="GO" id="GO:0005524">
    <property type="term" value="F:ATP binding"/>
    <property type="evidence" value="ECO:0007669"/>
    <property type="project" value="UniProtKB-UniRule"/>
</dbReference>
<evidence type="ECO:0000256" key="10">
    <source>
        <dbReference type="PROSITE-ProRule" id="PRU01384"/>
    </source>
</evidence>
<dbReference type="InterPro" id="IPR013758">
    <property type="entry name" value="Topo_IIA_A/C_ab"/>
</dbReference>
<keyword evidence="4 9" id="KW-0067">ATP-binding</keyword>
<evidence type="ECO:0000259" key="12">
    <source>
        <dbReference type="PROSITE" id="PS52040"/>
    </source>
</evidence>
<evidence type="ECO:0000256" key="1">
    <source>
        <dbReference type="ARBA" id="ARBA00000185"/>
    </source>
</evidence>
<dbReference type="AlphaFoldDB" id="A0A1G1T2S1"/>
<dbReference type="GO" id="GO:0034335">
    <property type="term" value="F:DNA negative supercoiling activity"/>
    <property type="evidence" value="ECO:0007669"/>
    <property type="project" value="UniProtKB-ARBA"/>
</dbReference>
<feature type="active site" description="O-(5'-phospho-DNA)-tyrosine intermediate" evidence="9 10">
    <location>
        <position position="121"/>
    </location>
</feature>
<dbReference type="Gene3D" id="3.90.199.10">
    <property type="entry name" value="Topoisomerase II, domain 5"/>
    <property type="match status" value="1"/>
</dbReference>
<feature type="compositionally biased region" description="Acidic residues" evidence="11">
    <location>
        <begin position="848"/>
        <end position="864"/>
    </location>
</feature>
<dbReference type="InterPro" id="IPR050220">
    <property type="entry name" value="Type_II_DNA_Topoisomerases"/>
</dbReference>
<dbReference type="Pfam" id="PF03989">
    <property type="entry name" value="DNA_gyraseA_C"/>
    <property type="match status" value="6"/>
</dbReference>
<dbReference type="NCBIfam" id="TIGR01063">
    <property type="entry name" value="gyrA"/>
    <property type="match status" value="1"/>
</dbReference>
<protein>
    <recommendedName>
        <fullName evidence="9">DNA gyrase subunit A</fullName>
        <ecNumber evidence="9">5.6.2.2</ecNumber>
    </recommendedName>
</protein>
<gene>
    <name evidence="9" type="primary">gyrA</name>
    <name evidence="13" type="ORF">BEN47_02265</name>
</gene>
<evidence type="ECO:0000313" key="13">
    <source>
        <dbReference type="EMBL" id="OGX85175.1"/>
    </source>
</evidence>
<comment type="subunit">
    <text evidence="8">Heterotetramer composed of ParC and ParE.</text>
</comment>
<evidence type="ECO:0000256" key="7">
    <source>
        <dbReference type="ARBA" id="ARBA00023235"/>
    </source>
</evidence>
<comment type="similarity">
    <text evidence="2 9">Belongs to the type II topoisomerase GyrA/ParC subunit family.</text>
</comment>
<dbReference type="EC" id="5.6.2.2" evidence="9"/>
<dbReference type="SMART" id="SM00434">
    <property type="entry name" value="TOP4c"/>
    <property type="match status" value="1"/>
</dbReference>
<dbReference type="InterPro" id="IPR013757">
    <property type="entry name" value="Topo_IIA_A_a_sf"/>
</dbReference>
<keyword evidence="7 9" id="KW-0413">Isomerase</keyword>
<dbReference type="InterPro" id="IPR006691">
    <property type="entry name" value="GyrA/parC_rep"/>
</dbReference>
<dbReference type="GO" id="GO:0005737">
    <property type="term" value="C:cytoplasm"/>
    <property type="evidence" value="ECO:0007669"/>
    <property type="project" value="UniProtKB-SubCell"/>
</dbReference>
<dbReference type="InterPro" id="IPR005743">
    <property type="entry name" value="GyrA"/>
</dbReference>
<keyword evidence="3 9" id="KW-0547">Nucleotide-binding</keyword>
<dbReference type="NCBIfam" id="NF004043">
    <property type="entry name" value="PRK05560.1"/>
    <property type="match status" value="1"/>
</dbReference>
<feature type="domain" description="Topo IIA-type catalytic" evidence="12">
    <location>
        <begin position="33"/>
        <end position="497"/>
    </location>
</feature>
<dbReference type="InterPro" id="IPR013760">
    <property type="entry name" value="Topo_IIA-like_dom_sf"/>
</dbReference>
<evidence type="ECO:0000256" key="8">
    <source>
        <dbReference type="ARBA" id="ARBA00063644"/>
    </source>
</evidence>
<keyword evidence="14" id="KW-1185">Reference proteome</keyword>
<evidence type="ECO:0000256" key="9">
    <source>
        <dbReference type="HAMAP-Rule" id="MF_01897"/>
    </source>
</evidence>
<dbReference type="STRING" id="1908237.BEN47_02265"/>
<dbReference type="InterPro" id="IPR035516">
    <property type="entry name" value="Gyrase/topoIV_suA_C"/>
</dbReference>
<dbReference type="GO" id="GO:0006265">
    <property type="term" value="P:DNA topological change"/>
    <property type="evidence" value="ECO:0007669"/>
    <property type="project" value="UniProtKB-UniRule"/>
</dbReference>
<evidence type="ECO:0000256" key="3">
    <source>
        <dbReference type="ARBA" id="ARBA00022741"/>
    </source>
</evidence>
<dbReference type="GO" id="GO:0006261">
    <property type="term" value="P:DNA-templated DNA replication"/>
    <property type="evidence" value="ECO:0007669"/>
    <property type="project" value="UniProtKB-UniRule"/>
</dbReference>
<keyword evidence="9" id="KW-0963">Cytoplasm</keyword>
<comment type="caution">
    <text evidence="9">Lacks conserved residue(s) required for the propagation of feature annotation.</text>
</comment>
<dbReference type="Proteomes" id="UP000176294">
    <property type="component" value="Unassembled WGS sequence"/>
</dbReference>
<feature type="region of interest" description="Disordered" evidence="11">
    <location>
        <begin position="833"/>
        <end position="864"/>
    </location>
</feature>
<dbReference type="Gene3D" id="3.30.1360.40">
    <property type="match status" value="1"/>
</dbReference>
<comment type="miscellaneous">
    <text evidence="9">Few gyrases are as efficient as E.coli at forming negative supercoils. Not all organisms have 2 type II topoisomerases; in organisms with a single type II topoisomerase this enzyme also has to decatenate newly replicated chromosomes.</text>
</comment>
<dbReference type="Pfam" id="PF00521">
    <property type="entry name" value="DNA_topoisoIV"/>
    <property type="match status" value="1"/>
</dbReference>
<reference evidence="13 14" key="1">
    <citation type="submission" date="2016-08" db="EMBL/GenBank/DDBJ databases">
        <title>Hymenobacter coccineus sp. nov., Hymenobacter lapidarius sp. nov. and Hymenobacter glacialis sp. nov., isolated from Antarctic soil.</title>
        <authorList>
            <person name="Sedlacek I."/>
            <person name="Kralova S."/>
            <person name="Kyrova K."/>
            <person name="Maslanova I."/>
            <person name="Stankova E."/>
            <person name="Vrbovska V."/>
            <person name="Nemec M."/>
            <person name="Bartak M."/>
            <person name="Svec P."/>
            <person name="Busse H.-J."/>
            <person name="Pantucek R."/>
        </authorList>
    </citation>
    <scope>NUCLEOTIDE SEQUENCE [LARGE SCALE GENOMIC DNA]</scope>
    <source>
        <strain evidence="13 14">CCM 8643</strain>
    </source>
</reference>
<dbReference type="GO" id="GO:0003677">
    <property type="term" value="F:DNA binding"/>
    <property type="evidence" value="ECO:0007669"/>
    <property type="project" value="UniProtKB-UniRule"/>
</dbReference>
<dbReference type="FunFam" id="3.90.199.10:FF:000001">
    <property type="entry name" value="DNA gyrase subunit A"/>
    <property type="match status" value="1"/>
</dbReference>
<comment type="subunit">
    <text evidence="9">Heterotetramer, composed of two GyrA and two GyrB chains. In the heterotetramer, GyrA contains the active site tyrosine that forms a transient covalent intermediate with DNA, while GyrB binds cofactors and catalyzes ATP hydrolysis.</text>
</comment>
<dbReference type="GO" id="GO:0009330">
    <property type="term" value="C:DNA topoisomerase type II (double strand cut, ATP-hydrolyzing) complex"/>
    <property type="evidence" value="ECO:0007669"/>
    <property type="project" value="TreeGrafter"/>
</dbReference>
<sequence>MAEGEKIIPINIEDEMRGAYIDYSMSVIISRALPDVRDGLKPVHRRVLYGMSELGVGYNKSYKKSARIVGEVLGKYHPHGDTSVYDTMVRMAQDWSLRYPLVDGQGNFGSVDGDSPAAMRYTEARLKRIADEMLNDLDKDTVDFQANFDDSLEEPSVMPAKFPNLLVNGTSGIAVGMATNMAPHNLTEVVNGIIAYLDNPDITIDELMQYVTAPDFPTGGIIYGYEGVKQAFHTGRGRVVMRAKATFETSKTGKEQIVVTEIPYMVNKASMIEKTAALINDKKIEGISDMRDESDRDGMRIVYDLKRDAMPSVVLNNLYKYTQLQSSFGVNNVCLVKGRPMTLNLQQLIHYFVEHRAEVIIRRTKYELAEARKRAHILEGLLIALDHLDEVIALIRGSRDPEVARGQLISRFALSEVQARAILDMRLQRLTGLERDKIVAEYEELMRLIDHLNSVLDSDVLQRGIIKTELVDIRERYGDGRRTEINYVGGDFSTEDMIADEAMVITISREGYIKRTNLDEYRAQGRGGAGSRGAISKKDDFTEHLFVATTHEYLLFFTELGRVFWLKVYEVPEGGKATKGLPIQNLIEIPREDKVRSVLNVRGLKDPDYLENTFLMFCTEQGTVKKTPLEAYSRPRTAGINAITINEGDRILDVQLLAPNSEVVLALRSGRAVRFNESKVRSMGRAAAGVRGISLSDTPGDRVVGMVCLSDPSQELLVVTENGYGKRSSLDEYRVTNRGGKGVRAMKITDKTGNLVAIKDVNDTDDLMIINKSGITIRLRMSDLRTIGRATQGVRLIKIGGNDEISSVAKVAAEEKDETETDLVLEGASAELAEGAISSPVTGALDQNTEEPEEGDEAESEDLA</sequence>
<evidence type="ECO:0000256" key="11">
    <source>
        <dbReference type="SAM" id="MobiDB-lite"/>
    </source>
</evidence>
<dbReference type="InterPro" id="IPR002205">
    <property type="entry name" value="Topo_IIA_dom_A"/>
</dbReference>
<dbReference type="HAMAP" id="MF_01897">
    <property type="entry name" value="GyrA"/>
    <property type="match status" value="1"/>
</dbReference>
<dbReference type="CDD" id="cd00187">
    <property type="entry name" value="TOP4c"/>
    <property type="match status" value="1"/>
</dbReference>
<proteinExistence type="inferred from homology"/>
<keyword evidence="5 9" id="KW-0799">Topoisomerase</keyword>
<dbReference type="PROSITE" id="PS52040">
    <property type="entry name" value="TOPO_IIA"/>
    <property type="match status" value="1"/>
</dbReference>
<comment type="catalytic activity">
    <reaction evidence="1 9 10">
        <text>ATP-dependent breakage, passage and rejoining of double-stranded DNA.</text>
        <dbReference type="EC" id="5.6.2.2"/>
    </reaction>
</comment>
<comment type="function">
    <text evidence="9">A type II topoisomerase that negatively supercoils closed circular double-stranded (ds) DNA in an ATP-dependent manner to modulate DNA topology and maintain chromosomes in an underwound state. Negative supercoiling favors strand separation, and DNA replication, transcription, recombination and repair, all of which involve strand separation. Also able to catalyze the interconversion of other topological isomers of dsDNA rings, including catenanes and knotted rings. Type II topoisomerases break and join 2 DNA strands simultaneously in an ATP-dependent manner.</text>
</comment>
<dbReference type="FunFam" id="3.30.1360.40:FF:000002">
    <property type="entry name" value="DNA gyrase subunit A"/>
    <property type="match status" value="1"/>
</dbReference>
<dbReference type="FunFam" id="1.10.268.10:FF:000001">
    <property type="entry name" value="DNA gyrase subunit A"/>
    <property type="match status" value="1"/>
</dbReference>
<dbReference type="RefSeq" id="WP_070728564.1">
    <property type="nucleotide sequence ID" value="NZ_MDZB01000109.1"/>
</dbReference>
<dbReference type="EMBL" id="MDZB01000109">
    <property type="protein sequence ID" value="OGX85175.1"/>
    <property type="molecule type" value="Genomic_DNA"/>
</dbReference>
<evidence type="ECO:0000313" key="14">
    <source>
        <dbReference type="Proteomes" id="UP000176294"/>
    </source>
</evidence>
<dbReference type="OrthoDB" id="9806486at2"/>
<evidence type="ECO:0000256" key="6">
    <source>
        <dbReference type="ARBA" id="ARBA00023125"/>
    </source>
</evidence>
<dbReference type="FunFam" id="2.120.10.90:FF:000005">
    <property type="entry name" value="DNA topoisomerase 4 subunit A"/>
    <property type="match status" value="1"/>
</dbReference>
<dbReference type="GO" id="GO:0005694">
    <property type="term" value="C:chromosome"/>
    <property type="evidence" value="ECO:0007669"/>
    <property type="project" value="InterPro"/>
</dbReference>
<dbReference type="Gene3D" id="2.120.10.90">
    <property type="entry name" value="DNA gyrase/topoisomerase IV, subunit A, C-terminal"/>
    <property type="match status" value="1"/>
</dbReference>
<organism evidence="13 14">
    <name type="scientific">Hymenobacter lapidarius</name>
    <dbReference type="NCBI Taxonomy" id="1908237"/>
    <lineage>
        <taxon>Bacteria</taxon>
        <taxon>Pseudomonadati</taxon>
        <taxon>Bacteroidota</taxon>
        <taxon>Cytophagia</taxon>
        <taxon>Cytophagales</taxon>
        <taxon>Hymenobacteraceae</taxon>
        <taxon>Hymenobacter</taxon>
    </lineage>
</organism>
<accession>A0A1G1T2S1</accession>
<dbReference type="PANTHER" id="PTHR43493">
    <property type="entry name" value="DNA GYRASE/TOPOISOMERASE SUBUNIT A"/>
    <property type="match status" value="1"/>
</dbReference>
<dbReference type="SUPFAM" id="SSF101904">
    <property type="entry name" value="GyrA/ParC C-terminal domain-like"/>
    <property type="match status" value="1"/>
</dbReference>
<comment type="caution">
    <text evidence="13">The sequence shown here is derived from an EMBL/GenBank/DDBJ whole genome shotgun (WGS) entry which is preliminary data.</text>
</comment>
<dbReference type="SUPFAM" id="SSF56719">
    <property type="entry name" value="Type II DNA topoisomerase"/>
    <property type="match status" value="1"/>
</dbReference>
<dbReference type="Gene3D" id="1.10.268.10">
    <property type="entry name" value="Topoisomerase, domain 3"/>
    <property type="match status" value="1"/>
</dbReference>
<comment type="subcellular location">
    <subcellularLocation>
        <location evidence="9">Cytoplasm</location>
    </subcellularLocation>
</comment>
<evidence type="ECO:0000256" key="5">
    <source>
        <dbReference type="ARBA" id="ARBA00023029"/>
    </source>
</evidence>
<keyword evidence="6 9" id="KW-0238">DNA-binding</keyword>
<evidence type="ECO:0000256" key="2">
    <source>
        <dbReference type="ARBA" id="ARBA00008263"/>
    </source>
</evidence>
<evidence type="ECO:0000256" key="4">
    <source>
        <dbReference type="ARBA" id="ARBA00022840"/>
    </source>
</evidence>
<name>A0A1G1T2S1_9BACT</name>